<dbReference type="Proteomes" id="UP001152795">
    <property type="component" value="Unassembled WGS sequence"/>
</dbReference>
<dbReference type="OrthoDB" id="5945766at2759"/>
<sequence>MSQGGRLSKNKSLFLIFGCLLIAVFLSLYILKPKGNMPYIQSSPRTTPRTGNIPYIRKIPRTIPKIRSTPRTTPRTGNIPFLRKIPRTIPYIRSTPRTISITNSGNIPFLRKIPRTIPYIRSTPRTTSRTNSGNIPFLRKIPRTISYIRNAPRTISGNIPYTRKIPRTVPYIRSTLRTTPRTNSGNIPFLRKIPRTISYIRSTPRTTPKTISLRSTPRRTPRTISLRSTQRTTPRTISLRSTPRTTPRTISYIRSTSRTISYLRSTQRTTPRTISLRCTPRTTPKTILGNIPYIRKIPRTIPYSYIRSTPRTTPRLIINSGTVHPSSSSKPSNKVKYHNPNETKSGECLKNYFEDILLIIVYHFPFYESIPLLKSFYQDAFKNIVICGPKAYSLHYVMVVDLGPGYYGYQCAGEAIRRYPGYRGYLYINDDMVVNWWTFYKLDKEKFWLGAKITLSKCHIMGKRPLQTNWVWWSISSKSAKSCEDTYSEITQKYHSIENINVTELVETHRVNGQGEKLCFRTWSDLFYVPKKFSDQFQRISFVFHKNRVFLEVAVPDNYEFSRFTRFMGKSLWLLSARQVWLS</sequence>
<evidence type="ECO:0000256" key="1">
    <source>
        <dbReference type="SAM" id="MobiDB-lite"/>
    </source>
</evidence>
<dbReference type="InterPro" id="IPR005049">
    <property type="entry name" value="STL-like"/>
</dbReference>
<comment type="caution">
    <text evidence="3">The sequence shown here is derived from an EMBL/GenBank/DDBJ whole genome shotgun (WGS) entry which is preliminary data.</text>
</comment>
<gene>
    <name evidence="3" type="ORF">PACLA_8A064025</name>
</gene>
<feature type="region of interest" description="Disordered" evidence="1">
    <location>
        <begin position="316"/>
        <end position="340"/>
    </location>
</feature>
<evidence type="ECO:0000256" key="2">
    <source>
        <dbReference type="SAM" id="Phobius"/>
    </source>
</evidence>
<accession>A0A6S7G8U3</accession>
<keyword evidence="2" id="KW-0812">Transmembrane</keyword>
<keyword evidence="4" id="KW-1185">Reference proteome</keyword>
<evidence type="ECO:0000313" key="3">
    <source>
        <dbReference type="EMBL" id="CAB3981940.1"/>
    </source>
</evidence>
<protein>
    <submittedName>
        <fullName evidence="3">Uncharacterized protein</fullName>
    </submittedName>
</protein>
<dbReference type="PANTHER" id="PTHR31362">
    <property type="entry name" value="GLYCOSYLTRANSFERASE STELLO1-RELATED"/>
    <property type="match status" value="1"/>
</dbReference>
<keyword evidence="2" id="KW-0472">Membrane</keyword>
<evidence type="ECO:0000313" key="4">
    <source>
        <dbReference type="Proteomes" id="UP001152795"/>
    </source>
</evidence>
<organism evidence="3 4">
    <name type="scientific">Paramuricea clavata</name>
    <name type="common">Red gorgonian</name>
    <name type="synonym">Violescent sea-whip</name>
    <dbReference type="NCBI Taxonomy" id="317549"/>
    <lineage>
        <taxon>Eukaryota</taxon>
        <taxon>Metazoa</taxon>
        <taxon>Cnidaria</taxon>
        <taxon>Anthozoa</taxon>
        <taxon>Octocorallia</taxon>
        <taxon>Malacalcyonacea</taxon>
        <taxon>Plexauridae</taxon>
        <taxon>Paramuricea</taxon>
    </lineage>
</organism>
<name>A0A6S7G8U3_PARCT</name>
<dbReference type="PANTHER" id="PTHR31362:SF0">
    <property type="entry name" value="EXOSTOSIN DOMAIN-CONTAINING PROTEIN-RELATED"/>
    <property type="match status" value="1"/>
</dbReference>
<keyword evidence="2" id="KW-1133">Transmembrane helix</keyword>
<proteinExistence type="predicted"/>
<dbReference type="EMBL" id="CACRXK020000446">
    <property type="protein sequence ID" value="CAB3981940.1"/>
    <property type="molecule type" value="Genomic_DNA"/>
</dbReference>
<dbReference type="AlphaFoldDB" id="A0A6S7G8U3"/>
<feature type="transmembrane region" description="Helical" evidence="2">
    <location>
        <begin position="12"/>
        <end position="31"/>
    </location>
</feature>
<feature type="compositionally biased region" description="Low complexity" evidence="1">
    <location>
        <begin position="325"/>
        <end position="334"/>
    </location>
</feature>
<reference evidence="3" key="1">
    <citation type="submission" date="2020-04" db="EMBL/GenBank/DDBJ databases">
        <authorList>
            <person name="Alioto T."/>
            <person name="Alioto T."/>
            <person name="Gomez Garrido J."/>
        </authorList>
    </citation>
    <scope>NUCLEOTIDE SEQUENCE</scope>
    <source>
        <strain evidence="3">A484AB</strain>
    </source>
</reference>